<dbReference type="EMBL" id="JH687907">
    <property type="protein sequence ID" value="EJD35044.1"/>
    <property type="molecule type" value="Genomic_DNA"/>
</dbReference>
<accession>J0LE28</accession>
<dbReference type="KEGG" id="adl:AURDEDRAFT_130832"/>
<gene>
    <name evidence="2" type="ORF">AURDEDRAFT_130832</name>
</gene>
<dbReference type="InParanoid" id="J0LE28"/>
<evidence type="ECO:0000256" key="1">
    <source>
        <dbReference type="SAM" id="MobiDB-lite"/>
    </source>
</evidence>
<protein>
    <submittedName>
        <fullName evidence="2">Uncharacterized protein</fullName>
    </submittedName>
</protein>
<keyword evidence="3" id="KW-1185">Reference proteome</keyword>
<feature type="region of interest" description="Disordered" evidence="1">
    <location>
        <begin position="492"/>
        <end position="535"/>
    </location>
</feature>
<proteinExistence type="predicted"/>
<organism evidence="2 3">
    <name type="scientific">Auricularia subglabra (strain TFB-10046 / SS5)</name>
    <name type="common">White-rot fungus</name>
    <name type="synonym">Auricularia delicata (strain TFB10046)</name>
    <dbReference type="NCBI Taxonomy" id="717982"/>
    <lineage>
        <taxon>Eukaryota</taxon>
        <taxon>Fungi</taxon>
        <taxon>Dikarya</taxon>
        <taxon>Basidiomycota</taxon>
        <taxon>Agaricomycotina</taxon>
        <taxon>Agaricomycetes</taxon>
        <taxon>Auriculariales</taxon>
        <taxon>Auriculariaceae</taxon>
        <taxon>Auricularia</taxon>
    </lineage>
</organism>
<sequence>METQPLLADFDIPQGQAHDDIQAEPGDGSKALVLGGCMRKALEDVTGTVELSFKLQDRHPRALVTVFLYQDYRVFRDVAAPWDAIHHPAFPAALLGYELRIVSLAMPLETVLNIVESGIKLHSLKELSVLIANDHPQPTPPWELAGDLPVLNWSELDVVYVRAIVLEAQAVPAEISEAVTSWACAEGGLKALIARMTNGCLHKVDIVIRGVDPAKLEDFKSNAYDILHEVAQEVSYTTTSGEEGDLFQDRMDNAALQSLEEFSHDASRRVVKVGFFPTQMVLRCTGAEGKQDIAISWKLICDPRLVYALRSTFGGIKEVCAPFGLVVTMINADIVGPAMAKLVIQLHSGDRLPPGLDPEQSSTALTVNSLRELHIAILLADDESQSLYPTSVMSSPGFRNVLQRVRVARRLEKIHFSGVYPRSQARLIQRNVTPLAPAAHEVTYFTPDGTPIVILPGENTGFNHRKWHYLEDLVRESDVLSTKMDLSVFPFERGANDGEESPDQSVLGDNETIGWHGEAEEGNSRPEDGYIEDVV</sequence>
<dbReference type="Proteomes" id="UP000006514">
    <property type="component" value="Unassembled WGS sequence"/>
</dbReference>
<dbReference type="AlphaFoldDB" id="J0LE28"/>
<evidence type="ECO:0000313" key="3">
    <source>
        <dbReference type="Proteomes" id="UP000006514"/>
    </source>
</evidence>
<evidence type="ECO:0000313" key="2">
    <source>
        <dbReference type="EMBL" id="EJD35044.1"/>
    </source>
</evidence>
<feature type="compositionally biased region" description="Basic and acidic residues" evidence="1">
    <location>
        <begin position="517"/>
        <end position="528"/>
    </location>
</feature>
<reference evidence="3" key="1">
    <citation type="journal article" date="2012" name="Science">
        <title>The Paleozoic origin of enzymatic lignin decomposition reconstructed from 31 fungal genomes.</title>
        <authorList>
            <person name="Floudas D."/>
            <person name="Binder M."/>
            <person name="Riley R."/>
            <person name="Barry K."/>
            <person name="Blanchette R.A."/>
            <person name="Henrissat B."/>
            <person name="Martinez A.T."/>
            <person name="Otillar R."/>
            <person name="Spatafora J.W."/>
            <person name="Yadav J.S."/>
            <person name="Aerts A."/>
            <person name="Benoit I."/>
            <person name="Boyd A."/>
            <person name="Carlson A."/>
            <person name="Copeland A."/>
            <person name="Coutinho P.M."/>
            <person name="de Vries R.P."/>
            <person name="Ferreira P."/>
            <person name="Findley K."/>
            <person name="Foster B."/>
            <person name="Gaskell J."/>
            <person name="Glotzer D."/>
            <person name="Gorecki P."/>
            <person name="Heitman J."/>
            <person name="Hesse C."/>
            <person name="Hori C."/>
            <person name="Igarashi K."/>
            <person name="Jurgens J.A."/>
            <person name="Kallen N."/>
            <person name="Kersten P."/>
            <person name="Kohler A."/>
            <person name="Kuees U."/>
            <person name="Kumar T.K.A."/>
            <person name="Kuo A."/>
            <person name="LaButti K."/>
            <person name="Larrondo L.F."/>
            <person name="Lindquist E."/>
            <person name="Ling A."/>
            <person name="Lombard V."/>
            <person name="Lucas S."/>
            <person name="Lundell T."/>
            <person name="Martin R."/>
            <person name="McLaughlin D.J."/>
            <person name="Morgenstern I."/>
            <person name="Morin E."/>
            <person name="Murat C."/>
            <person name="Nagy L.G."/>
            <person name="Nolan M."/>
            <person name="Ohm R.A."/>
            <person name="Patyshakuliyeva A."/>
            <person name="Rokas A."/>
            <person name="Ruiz-Duenas F.J."/>
            <person name="Sabat G."/>
            <person name="Salamov A."/>
            <person name="Samejima M."/>
            <person name="Schmutz J."/>
            <person name="Slot J.C."/>
            <person name="St John F."/>
            <person name="Stenlid J."/>
            <person name="Sun H."/>
            <person name="Sun S."/>
            <person name="Syed K."/>
            <person name="Tsang A."/>
            <person name="Wiebenga A."/>
            <person name="Young D."/>
            <person name="Pisabarro A."/>
            <person name="Eastwood D.C."/>
            <person name="Martin F."/>
            <person name="Cullen D."/>
            <person name="Grigoriev I.V."/>
            <person name="Hibbett D.S."/>
        </authorList>
    </citation>
    <scope>NUCLEOTIDE SEQUENCE [LARGE SCALE GENOMIC DNA]</scope>
    <source>
        <strain evidence="3">TFB10046</strain>
    </source>
</reference>
<name>J0LE28_AURST</name>